<dbReference type="InterPro" id="IPR004441">
    <property type="entry name" value="rRNA_MeTrfase_TrmH"/>
</dbReference>
<dbReference type="Pfam" id="PF00588">
    <property type="entry name" value="SpoU_methylase"/>
    <property type="match status" value="1"/>
</dbReference>
<feature type="binding site" evidence="6">
    <location>
        <position position="228"/>
    </location>
    <ligand>
        <name>S-adenosyl-L-methionine</name>
        <dbReference type="ChEBI" id="CHEBI:59789"/>
    </ligand>
</feature>
<feature type="binding site" evidence="6">
    <location>
        <position position="199"/>
    </location>
    <ligand>
        <name>S-adenosyl-L-methionine</name>
        <dbReference type="ChEBI" id="CHEBI:59789"/>
    </ligand>
</feature>
<keyword evidence="5 6" id="KW-0949">S-adenosyl-L-methionine</keyword>
<dbReference type="GO" id="GO:0005829">
    <property type="term" value="C:cytosol"/>
    <property type="evidence" value="ECO:0007669"/>
    <property type="project" value="TreeGrafter"/>
</dbReference>
<name>A4BLZ9_9GAMM</name>
<reference evidence="8 9" key="1">
    <citation type="submission" date="2006-02" db="EMBL/GenBank/DDBJ databases">
        <authorList>
            <person name="Waterbury J."/>
            <person name="Ferriera S."/>
            <person name="Johnson J."/>
            <person name="Kravitz S."/>
            <person name="Halpern A."/>
            <person name="Remington K."/>
            <person name="Beeson K."/>
            <person name="Tran B."/>
            <person name="Rogers Y.-H."/>
            <person name="Friedman R."/>
            <person name="Venter J.C."/>
        </authorList>
    </citation>
    <scope>NUCLEOTIDE SEQUENCE [LARGE SCALE GENOMIC DNA]</scope>
    <source>
        <strain evidence="8 9">Nb-231</strain>
    </source>
</reference>
<evidence type="ECO:0000313" key="9">
    <source>
        <dbReference type="Proteomes" id="UP000003374"/>
    </source>
</evidence>
<dbReference type="SMART" id="SM00967">
    <property type="entry name" value="SpoU_sub_bind"/>
    <property type="match status" value="1"/>
</dbReference>
<dbReference type="EMBL" id="AAOF01000001">
    <property type="protein sequence ID" value="EAR23337.1"/>
    <property type="molecule type" value="Genomic_DNA"/>
</dbReference>
<dbReference type="PANTHER" id="PTHR46429:SF1">
    <property type="entry name" value="23S RRNA (GUANOSINE-2'-O-)-METHYLTRANSFERASE RLMB"/>
    <property type="match status" value="1"/>
</dbReference>
<dbReference type="InterPro" id="IPR013123">
    <property type="entry name" value="SpoU_subst-bd"/>
</dbReference>
<dbReference type="RefSeq" id="WP_005004512.1">
    <property type="nucleotide sequence ID" value="NZ_CH672427.1"/>
</dbReference>
<comment type="similarity">
    <text evidence="6">Belongs to the class IV-like SAM-binding methyltransferase superfamily. RNA methyltransferase TrmH family. RlmB subfamily.</text>
</comment>
<dbReference type="NCBIfam" id="TIGR00186">
    <property type="entry name" value="rRNA_methyl_3"/>
    <property type="match status" value="1"/>
</dbReference>
<keyword evidence="2 6" id="KW-0698">rRNA processing</keyword>
<dbReference type="GO" id="GO:0003723">
    <property type="term" value="F:RNA binding"/>
    <property type="evidence" value="ECO:0007669"/>
    <property type="project" value="InterPro"/>
</dbReference>
<dbReference type="CDD" id="cd18103">
    <property type="entry name" value="SpoU-like_RlmB"/>
    <property type="match status" value="1"/>
</dbReference>
<evidence type="ECO:0000313" key="8">
    <source>
        <dbReference type="EMBL" id="EAR23337.1"/>
    </source>
</evidence>
<dbReference type="Proteomes" id="UP000003374">
    <property type="component" value="Unassembled WGS sequence"/>
</dbReference>
<dbReference type="SUPFAM" id="SSF75217">
    <property type="entry name" value="alpha/beta knot"/>
    <property type="match status" value="1"/>
</dbReference>
<dbReference type="STRING" id="314278.NB231_15993"/>
<keyword evidence="4 6" id="KW-0808">Transferase</keyword>
<dbReference type="eggNOG" id="COG0566">
    <property type="taxonomic scope" value="Bacteria"/>
</dbReference>
<dbReference type="Gene3D" id="3.30.1330.30">
    <property type="match status" value="1"/>
</dbReference>
<proteinExistence type="inferred from homology"/>
<comment type="function">
    <text evidence="6">Specifically methylates the ribose of guanosine 2251 in 23S rRNA.</text>
</comment>
<dbReference type="PANTHER" id="PTHR46429">
    <property type="entry name" value="23S RRNA (GUANOSINE-2'-O-)-METHYLTRANSFERASE RLMB"/>
    <property type="match status" value="1"/>
</dbReference>
<evidence type="ECO:0000256" key="4">
    <source>
        <dbReference type="ARBA" id="ARBA00022679"/>
    </source>
</evidence>
<dbReference type="InterPro" id="IPR029028">
    <property type="entry name" value="Alpha/beta_knot_MTases"/>
</dbReference>
<dbReference type="InterPro" id="IPR029064">
    <property type="entry name" value="Ribosomal_eL30-like_sf"/>
</dbReference>
<keyword evidence="3 6" id="KW-0489">Methyltransferase</keyword>
<dbReference type="HAMAP" id="MF_01887">
    <property type="entry name" value="23SrRNA_methyltr_B"/>
    <property type="match status" value="1"/>
</dbReference>
<keyword evidence="1 6" id="KW-0963">Cytoplasm</keyword>
<evidence type="ECO:0000259" key="7">
    <source>
        <dbReference type="SMART" id="SM00967"/>
    </source>
</evidence>
<evidence type="ECO:0000256" key="2">
    <source>
        <dbReference type="ARBA" id="ARBA00022552"/>
    </source>
</evidence>
<dbReference type="Pfam" id="PF08032">
    <property type="entry name" value="SpoU_sub_bind"/>
    <property type="match status" value="1"/>
</dbReference>
<dbReference type="OrthoDB" id="9785673at2"/>
<comment type="subcellular location">
    <subcellularLocation>
        <location evidence="6">Cytoplasm</location>
    </subcellularLocation>
</comment>
<organism evidence="8 9">
    <name type="scientific">Nitrococcus mobilis Nb-231</name>
    <dbReference type="NCBI Taxonomy" id="314278"/>
    <lineage>
        <taxon>Bacteria</taxon>
        <taxon>Pseudomonadati</taxon>
        <taxon>Pseudomonadota</taxon>
        <taxon>Gammaproteobacteria</taxon>
        <taxon>Chromatiales</taxon>
        <taxon>Ectothiorhodospiraceae</taxon>
        <taxon>Nitrococcus</taxon>
    </lineage>
</organism>
<dbReference type="AlphaFoldDB" id="A4BLZ9"/>
<dbReference type="EC" id="2.1.1.185" evidence="6"/>
<accession>A4BLZ9</accession>
<feature type="binding site" evidence="6">
    <location>
        <position position="219"/>
    </location>
    <ligand>
        <name>S-adenosyl-L-methionine</name>
        <dbReference type="ChEBI" id="CHEBI:59789"/>
    </ligand>
</feature>
<gene>
    <name evidence="6" type="primary">rlmB</name>
    <name evidence="8" type="ORF">NB231_15993</name>
</gene>
<dbReference type="GO" id="GO:0070039">
    <property type="term" value="F:rRNA (guanosine-2'-O-)-methyltransferase activity"/>
    <property type="evidence" value="ECO:0007669"/>
    <property type="project" value="UniProtKB-UniRule"/>
</dbReference>
<comment type="catalytic activity">
    <reaction evidence="6">
        <text>guanosine(2251) in 23S rRNA + S-adenosyl-L-methionine = 2'-O-methylguanosine(2251) in 23S rRNA + S-adenosyl-L-homocysteine + H(+)</text>
        <dbReference type="Rhea" id="RHEA:24140"/>
        <dbReference type="Rhea" id="RHEA-COMP:10239"/>
        <dbReference type="Rhea" id="RHEA-COMP:10241"/>
        <dbReference type="ChEBI" id="CHEBI:15378"/>
        <dbReference type="ChEBI" id="CHEBI:57856"/>
        <dbReference type="ChEBI" id="CHEBI:59789"/>
        <dbReference type="ChEBI" id="CHEBI:74269"/>
        <dbReference type="ChEBI" id="CHEBI:74445"/>
        <dbReference type="EC" id="2.1.1.185"/>
    </reaction>
</comment>
<protein>
    <recommendedName>
        <fullName evidence="6">23S rRNA (guanosine-2'-O-)-methyltransferase RlmB</fullName>
        <ecNumber evidence="6">2.1.1.185</ecNumber>
    </recommendedName>
    <alternativeName>
        <fullName evidence="6">23S rRNA (guanosine2251 2'-O)-methyltransferase</fullName>
    </alternativeName>
    <alternativeName>
        <fullName evidence="6">23S rRNA Gm2251 2'-O-methyltransferase</fullName>
    </alternativeName>
</protein>
<feature type="domain" description="RNA 2-O ribose methyltransferase substrate binding" evidence="7">
    <location>
        <begin position="6"/>
        <end position="82"/>
    </location>
</feature>
<comment type="caution">
    <text evidence="8">The sequence shown here is derived from an EMBL/GenBank/DDBJ whole genome shotgun (WGS) entry which is preliminary data.</text>
</comment>
<evidence type="ECO:0000256" key="3">
    <source>
        <dbReference type="ARBA" id="ARBA00022603"/>
    </source>
</evidence>
<evidence type="ECO:0000256" key="6">
    <source>
        <dbReference type="HAMAP-Rule" id="MF_01887"/>
    </source>
</evidence>
<evidence type="ECO:0000256" key="5">
    <source>
        <dbReference type="ARBA" id="ARBA00022691"/>
    </source>
</evidence>
<sequence length="256" mass="28215">MTQNRIIHGLHSVRAAVRYDPTHVVEVWLDRQARSGRWQALRRQLEALACPVHLVDRRQLDRLTSGQVHQGVAIRYAGQPPRAEHELEALLSELGPDPLLLVLDQVQDPHNLGACLRTAAGAGVQAVITPRDRAVGLTPTVYKAATGAVQHIPLFQVTNLARTLRKLREAGMWLIGAAEQADVTLYEVDLSGPLVLVMGAEEAGLRRLTRACCDRLIRIPMLGAIDSLNVSVATGVVLYEVVRQRMHGFTKPPLRE</sequence>
<dbReference type="InterPro" id="IPR001537">
    <property type="entry name" value="SpoU_MeTrfase"/>
</dbReference>
<dbReference type="SUPFAM" id="SSF55315">
    <property type="entry name" value="L30e-like"/>
    <property type="match status" value="1"/>
</dbReference>
<dbReference type="InterPro" id="IPR029026">
    <property type="entry name" value="tRNA_m1G_MTases_N"/>
</dbReference>
<dbReference type="HOGENOM" id="CLU_021322_0_1_6"/>
<dbReference type="InterPro" id="IPR024915">
    <property type="entry name" value="23S_rRNA_MeTrfase_RlmB"/>
</dbReference>
<evidence type="ECO:0000256" key="1">
    <source>
        <dbReference type="ARBA" id="ARBA00022490"/>
    </source>
</evidence>
<dbReference type="Gene3D" id="3.40.1280.10">
    <property type="match status" value="1"/>
</dbReference>
<dbReference type="FunFam" id="3.40.1280.10:FF:000008">
    <property type="entry name" value="Group 3 RNA methyltransferase TrmH"/>
    <property type="match status" value="1"/>
</dbReference>
<keyword evidence="9" id="KW-1185">Reference proteome</keyword>